<organism evidence="11 12">
    <name type="scientific">Marinigracilibium pacificum</name>
    <dbReference type="NCBI Taxonomy" id="2729599"/>
    <lineage>
        <taxon>Bacteria</taxon>
        <taxon>Pseudomonadati</taxon>
        <taxon>Bacteroidota</taxon>
        <taxon>Cytophagia</taxon>
        <taxon>Cytophagales</taxon>
        <taxon>Flammeovirgaceae</taxon>
        <taxon>Marinigracilibium</taxon>
    </lineage>
</organism>
<reference evidence="11 12" key="1">
    <citation type="submission" date="2020-04" db="EMBL/GenBank/DDBJ databases">
        <title>Flammeovirgaceae bacterium KN852 isolated from deep sea.</title>
        <authorList>
            <person name="Zhang D.-C."/>
        </authorList>
    </citation>
    <scope>NUCLEOTIDE SEQUENCE [LARGE SCALE GENOMIC DNA]</scope>
    <source>
        <strain evidence="11 12">KN852</strain>
    </source>
</reference>
<keyword evidence="4 7" id="KW-0812">Transmembrane</keyword>
<dbReference type="Pfam" id="PF00924">
    <property type="entry name" value="MS_channel_2nd"/>
    <property type="match status" value="1"/>
</dbReference>
<dbReference type="InterPro" id="IPR049142">
    <property type="entry name" value="MS_channel_1st"/>
</dbReference>
<evidence type="ECO:0000259" key="9">
    <source>
        <dbReference type="Pfam" id="PF21082"/>
    </source>
</evidence>
<feature type="transmembrane region" description="Helical" evidence="7">
    <location>
        <begin position="87"/>
        <end position="118"/>
    </location>
</feature>
<dbReference type="Gene3D" id="1.10.287.1260">
    <property type="match status" value="1"/>
</dbReference>
<evidence type="ECO:0000256" key="5">
    <source>
        <dbReference type="ARBA" id="ARBA00022989"/>
    </source>
</evidence>
<protein>
    <submittedName>
        <fullName evidence="11">Mechanosensitive ion channel</fullName>
    </submittedName>
</protein>
<dbReference type="Pfam" id="PF05552">
    <property type="entry name" value="MS_channel_1st_1"/>
    <property type="match status" value="1"/>
</dbReference>
<keyword evidence="12" id="KW-1185">Reference proteome</keyword>
<gene>
    <name evidence="11" type="ORF">HH304_17430</name>
</gene>
<dbReference type="RefSeq" id="WP_169684557.1">
    <property type="nucleotide sequence ID" value="NZ_JABBNU010000011.1"/>
</dbReference>
<dbReference type="AlphaFoldDB" id="A0A848J6W9"/>
<dbReference type="InterPro" id="IPR006685">
    <property type="entry name" value="MscS_channel_2nd"/>
</dbReference>
<evidence type="ECO:0000259" key="8">
    <source>
        <dbReference type="Pfam" id="PF00924"/>
    </source>
</evidence>
<dbReference type="GO" id="GO:0005886">
    <property type="term" value="C:plasma membrane"/>
    <property type="evidence" value="ECO:0007669"/>
    <property type="project" value="UniProtKB-SubCell"/>
</dbReference>
<dbReference type="PANTHER" id="PTHR30221:SF1">
    <property type="entry name" value="SMALL-CONDUCTANCE MECHANOSENSITIVE CHANNEL"/>
    <property type="match status" value="1"/>
</dbReference>
<comment type="similarity">
    <text evidence="2">Belongs to the MscS (TC 1.A.23) family.</text>
</comment>
<dbReference type="SUPFAM" id="SSF82689">
    <property type="entry name" value="Mechanosensitive channel protein MscS (YggB), C-terminal domain"/>
    <property type="match status" value="1"/>
</dbReference>
<dbReference type="InterPro" id="IPR010920">
    <property type="entry name" value="LSM_dom_sf"/>
</dbReference>
<evidence type="ECO:0000256" key="1">
    <source>
        <dbReference type="ARBA" id="ARBA00004651"/>
    </source>
</evidence>
<name>A0A848J6W9_9BACT</name>
<feature type="domain" description="Mechanosensitive ion channel MscS C-terminal" evidence="9">
    <location>
        <begin position="177"/>
        <end position="259"/>
    </location>
</feature>
<evidence type="ECO:0000256" key="6">
    <source>
        <dbReference type="ARBA" id="ARBA00023136"/>
    </source>
</evidence>
<dbReference type="Proteomes" id="UP000559010">
    <property type="component" value="Unassembled WGS sequence"/>
</dbReference>
<proteinExistence type="inferred from homology"/>
<accession>A0A848J6W9</accession>
<dbReference type="GO" id="GO:0008381">
    <property type="term" value="F:mechanosensitive monoatomic ion channel activity"/>
    <property type="evidence" value="ECO:0007669"/>
    <property type="project" value="InterPro"/>
</dbReference>
<sequence length="278" mass="30629">MDSIENYSDQAIEVVMVYGPKIILAIIVLIVGLMLISPVVNLTRNTLNKRNVEPTVIPFLTGLVGAILKIMLFIAVAGMLGVETTSFIAVLGAAGLAIGLALQGSLSNFAGGVLILLFKPFKVGDFIEGQGHSGVVKEISILYTVLNTPDNKRVVIPNGNLSNNSMINYSAENTRRVDFMFGVGYDDDIKLVKDTISEVFKSEDRILNTPASVIQLHELGDSSVNFAARAWVKTADYWDVYWSIMEKIKVKFDEKGINIPYPQRDIHVYQTETKNNEN</sequence>
<keyword evidence="5 7" id="KW-1133">Transmembrane helix</keyword>
<evidence type="ECO:0000256" key="7">
    <source>
        <dbReference type="SAM" id="Phobius"/>
    </source>
</evidence>
<dbReference type="InterPro" id="IPR011066">
    <property type="entry name" value="MscS_channel_C_sf"/>
</dbReference>
<dbReference type="Gene3D" id="2.30.30.60">
    <property type="match status" value="1"/>
</dbReference>
<evidence type="ECO:0000256" key="4">
    <source>
        <dbReference type="ARBA" id="ARBA00022692"/>
    </source>
</evidence>
<dbReference type="PANTHER" id="PTHR30221">
    <property type="entry name" value="SMALL-CONDUCTANCE MECHANOSENSITIVE CHANNEL"/>
    <property type="match status" value="1"/>
</dbReference>
<feature type="transmembrane region" description="Helical" evidence="7">
    <location>
        <begin position="22"/>
        <end position="43"/>
    </location>
</feature>
<feature type="domain" description="Mechanosensitive ion channel MscS" evidence="8">
    <location>
        <begin position="105"/>
        <end position="170"/>
    </location>
</feature>
<dbReference type="Gene3D" id="3.30.70.100">
    <property type="match status" value="1"/>
</dbReference>
<evidence type="ECO:0000313" key="12">
    <source>
        <dbReference type="Proteomes" id="UP000559010"/>
    </source>
</evidence>
<dbReference type="InterPro" id="IPR023408">
    <property type="entry name" value="MscS_beta-dom_sf"/>
</dbReference>
<evidence type="ECO:0000256" key="3">
    <source>
        <dbReference type="ARBA" id="ARBA00022475"/>
    </source>
</evidence>
<comment type="subcellular location">
    <subcellularLocation>
        <location evidence="1">Cell membrane</location>
        <topology evidence="1">Multi-pass membrane protein</topology>
    </subcellularLocation>
</comment>
<dbReference type="SUPFAM" id="SSF50182">
    <property type="entry name" value="Sm-like ribonucleoproteins"/>
    <property type="match status" value="1"/>
</dbReference>
<dbReference type="SUPFAM" id="SSF82861">
    <property type="entry name" value="Mechanosensitive channel protein MscS (YggB), transmembrane region"/>
    <property type="match status" value="1"/>
</dbReference>
<dbReference type="InterPro" id="IPR049278">
    <property type="entry name" value="MS_channel_C"/>
</dbReference>
<evidence type="ECO:0000313" key="11">
    <source>
        <dbReference type="EMBL" id="NMM50194.1"/>
    </source>
</evidence>
<evidence type="ECO:0000259" key="10">
    <source>
        <dbReference type="Pfam" id="PF21088"/>
    </source>
</evidence>
<keyword evidence="3" id="KW-1003">Cell membrane</keyword>
<feature type="transmembrane region" description="Helical" evidence="7">
    <location>
        <begin position="55"/>
        <end position="81"/>
    </location>
</feature>
<dbReference type="Pfam" id="PF21082">
    <property type="entry name" value="MS_channel_3rd"/>
    <property type="match status" value="1"/>
</dbReference>
<dbReference type="EMBL" id="JABBNU010000011">
    <property type="protein sequence ID" value="NMM50194.1"/>
    <property type="molecule type" value="Genomic_DNA"/>
</dbReference>
<comment type="caution">
    <text evidence="11">The sequence shown here is derived from an EMBL/GenBank/DDBJ whole genome shotgun (WGS) entry which is preliminary data.</text>
</comment>
<dbReference type="InterPro" id="IPR045275">
    <property type="entry name" value="MscS_archaea/bacteria_type"/>
</dbReference>
<dbReference type="InterPro" id="IPR011014">
    <property type="entry name" value="MscS_channel_TM-2"/>
</dbReference>
<evidence type="ECO:0000256" key="2">
    <source>
        <dbReference type="ARBA" id="ARBA00008017"/>
    </source>
</evidence>
<dbReference type="Pfam" id="PF21088">
    <property type="entry name" value="MS_channel_1st"/>
    <property type="match status" value="1"/>
</dbReference>
<dbReference type="InterPro" id="IPR008910">
    <property type="entry name" value="MSC_TM_helix"/>
</dbReference>
<keyword evidence="6 7" id="KW-0472">Membrane</keyword>
<feature type="domain" description="Mechanosensitive ion channel transmembrane helices 2/3" evidence="10">
    <location>
        <begin position="70"/>
        <end position="103"/>
    </location>
</feature>